<evidence type="ECO:0000256" key="8">
    <source>
        <dbReference type="ARBA" id="ARBA00023136"/>
    </source>
</evidence>
<dbReference type="OrthoDB" id="9811967at2"/>
<feature type="transmembrane region" description="Helical" evidence="9">
    <location>
        <begin position="292"/>
        <end position="312"/>
    </location>
</feature>
<comment type="similarity">
    <text evidence="3 9">Belongs to the CobD/CbiB family.</text>
</comment>
<sequence>MISLAIILGVLIDWLAGEPKRCHPLVGFGWLAQHVEHLFNLKRLQLSSIKLKLLGALALSLLCLPLPLILYYWLPGRWESFGLYSLLNGLLLYLAIGHRSLWDHIQPIADALFQQDDVSARHHTAMIVSRDPEALNIEVSAIESILENGSDAIFAAIFWFVIAGGAGAVFYRLVNTLDAMWGYRTERYESFGWAAARLDDALNYLPARCTALSYAVLSDCARALKCWKEQAPEHASPNGGPVIAAGAGGLGVLLGGPTRYQGVWHNKPVLGRGQPPNACDIQRALRLVSQTLWLWVALICGADLFLLILQIGGWR</sequence>
<evidence type="ECO:0000256" key="5">
    <source>
        <dbReference type="ARBA" id="ARBA00022573"/>
    </source>
</evidence>
<evidence type="ECO:0000256" key="7">
    <source>
        <dbReference type="ARBA" id="ARBA00022989"/>
    </source>
</evidence>
<dbReference type="GO" id="GO:0009236">
    <property type="term" value="P:cobalamin biosynthetic process"/>
    <property type="evidence" value="ECO:0007669"/>
    <property type="project" value="UniProtKB-UniRule"/>
</dbReference>
<reference evidence="11" key="1">
    <citation type="submission" date="2016-10" db="EMBL/GenBank/DDBJ databases">
        <authorList>
            <person name="Varghese N."/>
            <person name="Submissions S."/>
        </authorList>
    </citation>
    <scope>NUCLEOTIDE SEQUENCE [LARGE SCALE GENOMIC DNA]</scope>
    <source>
        <strain evidence="11">CGMCC 1.10971</strain>
    </source>
</reference>
<dbReference type="AlphaFoldDB" id="A0A1I2W666"/>
<dbReference type="GO" id="GO:0048472">
    <property type="term" value="F:threonine-phosphate decarboxylase activity"/>
    <property type="evidence" value="ECO:0007669"/>
    <property type="project" value="InterPro"/>
</dbReference>
<keyword evidence="7 9" id="KW-1133">Transmembrane helix</keyword>
<dbReference type="Proteomes" id="UP000198623">
    <property type="component" value="Unassembled WGS sequence"/>
</dbReference>
<evidence type="ECO:0000256" key="6">
    <source>
        <dbReference type="ARBA" id="ARBA00022692"/>
    </source>
</evidence>
<evidence type="ECO:0000256" key="3">
    <source>
        <dbReference type="ARBA" id="ARBA00006263"/>
    </source>
</evidence>
<proteinExistence type="inferred from homology"/>
<accession>A0A1I2W666</accession>
<keyword evidence="6 9" id="KW-0812">Transmembrane</keyword>
<dbReference type="PANTHER" id="PTHR34308">
    <property type="entry name" value="COBALAMIN BIOSYNTHESIS PROTEIN CBIB"/>
    <property type="match status" value="1"/>
</dbReference>
<dbReference type="PANTHER" id="PTHR34308:SF1">
    <property type="entry name" value="COBALAMIN BIOSYNTHESIS PROTEIN CBIB"/>
    <property type="match status" value="1"/>
</dbReference>
<organism evidence="10 11">
    <name type="scientific">Neptunomonas qingdaonensis</name>
    <dbReference type="NCBI Taxonomy" id="1045558"/>
    <lineage>
        <taxon>Bacteria</taxon>
        <taxon>Pseudomonadati</taxon>
        <taxon>Pseudomonadota</taxon>
        <taxon>Gammaproteobacteria</taxon>
        <taxon>Oceanospirillales</taxon>
        <taxon>Oceanospirillaceae</taxon>
        <taxon>Neptunomonas</taxon>
    </lineage>
</organism>
<dbReference type="InterPro" id="IPR004485">
    <property type="entry name" value="Cobalamin_biosynth_CobD/CbiB"/>
</dbReference>
<keyword evidence="5 9" id="KW-0169">Cobalamin biosynthesis</keyword>
<comment type="caution">
    <text evidence="9">Lacks conserved residue(s) required for the propagation of feature annotation.</text>
</comment>
<dbReference type="UniPathway" id="UPA00148"/>
<dbReference type="NCBIfam" id="TIGR00380">
    <property type="entry name" value="cobal_cbiB"/>
    <property type="match status" value="1"/>
</dbReference>
<dbReference type="GO" id="GO:0005886">
    <property type="term" value="C:plasma membrane"/>
    <property type="evidence" value="ECO:0007669"/>
    <property type="project" value="UniProtKB-SubCell"/>
</dbReference>
<evidence type="ECO:0000313" key="11">
    <source>
        <dbReference type="Proteomes" id="UP000198623"/>
    </source>
</evidence>
<comment type="subcellular location">
    <subcellularLocation>
        <location evidence="1 9">Cell membrane</location>
        <topology evidence="1 9">Multi-pass membrane protein</topology>
    </subcellularLocation>
</comment>
<dbReference type="RefSeq" id="WP_090730807.1">
    <property type="nucleotide sequence ID" value="NZ_FOOU01000022.1"/>
</dbReference>
<dbReference type="HAMAP" id="MF_00024">
    <property type="entry name" value="CobD_CbiB"/>
    <property type="match status" value="1"/>
</dbReference>
<dbReference type="Pfam" id="PF03186">
    <property type="entry name" value="CobD_Cbib"/>
    <property type="match status" value="1"/>
</dbReference>
<dbReference type="GO" id="GO:0015420">
    <property type="term" value="F:ABC-type vitamin B12 transporter activity"/>
    <property type="evidence" value="ECO:0007669"/>
    <property type="project" value="UniProtKB-UniRule"/>
</dbReference>
<evidence type="ECO:0000256" key="9">
    <source>
        <dbReference type="HAMAP-Rule" id="MF_00024"/>
    </source>
</evidence>
<feature type="transmembrane region" description="Helical" evidence="9">
    <location>
        <begin position="53"/>
        <end position="74"/>
    </location>
</feature>
<comment type="function">
    <text evidence="9">Converts cobyric acid to cobinamide by the addition of aminopropanol on the F carboxylic group.</text>
</comment>
<dbReference type="STRING" id="1045558.SAMN05216175_12213"/>
<protein>
    <recommendedName>
        <fullName evidence="9">Cobalamin biosynthesis protein CobD</fullName>
    </recommendedName>
</protein>
<evidence type="ECO:0000256" key="2">
    <source>
        <dbReference type="ARBA" id="ARBA00004953"/>
    </source>
</evidence>
<evidence type="ECO:0000256" key="4">
    <source>
        <dbReference type="ARBA" id="ARBA00022475"/>
    </source>
</evidence>
<feature type="transmembrane region" description="Helical" evidence="9">
    <location>
        <begin position="152"/>
        <end position="174"/>
    </location>
</feature>
<evidence type="ECO:0000313" key="10">
    <source>
        <dbReference type="EMBL" id="SFG96129.1"/>
    </source>
</evidence>
<evidence type="ECO:0000256" key="1">
    <source>
        <dbReference type="ARBA" id="ARBA00004651"/>
    </source>
</evidence>
<gene>
    <name evidence="9" type="primary">cobD</name>
    <name evidence="10" type="ORF">SAMN05216175_12213</name>
</gene>
<comment type="pathway">
    <text evidence="2 9">Cofactor biosynthesis; adenosylcobalamin biosynthesis.</text>
</comment>
<feature type="transmembrane region" description="Helical" evidence="9">
    <location>
        <begin position="81"/>
        <end position="102"/>
    </location>
</feature>
<dbReference type="EMBL" id="FOOU01000022">
    <property type="protein sequence ID" value="SFG96129.1"/>
    <property type="molecule type" value="Genomic_DNA"/>
</dbReference>
<keyword evidence="11" id="KW-1185">Reference proteome</keyword>
<keyword evidence="8 9" id="KW-0472">Membrane</keyword>
<name>A0A1I2W666_9GAMM</name>
<keyword evidence="4 9" id="KW-1003">Cell membrane</keyword>